<proteinExistence type="predicted"/>
<comment type="caution">
    <text evidence="1">The sequence shown here is derived from an EMBL/GenBank/DDBJ whole genome shotgun (WGS) entry which is preliminary data.</text>
</comment>
<reference evidence="1" key="1">
    <citation type="submission" date="2020-06" db="EMBL/GenBank/DDBJ databases">
        <title>Whole Genome Sequence of Bradyrhizobium sp. Strain 1S1.</title>
        <authorList>
            <person name="Bromfield E.S.P."/>
            <person name="Cloutier S."/>
        </authorList>
    </citation>
    <scope>NUCLEOTIDE SEQUENCE [LARGE SCALE GENOMIC DNA]</scope>
    <source>
        <strain evidence="1">1S1</strain>
    </source>
</reference>
<organism evidence="1">
    <name type="scientific">Bradyrhizobium septentrionale</name>
    <dbReference type="NCBI Taxonomy" id="1404411"/>
    <lineage>
        <taxon>Bacteria</taxon>
        <taxon>Pseudomonadati</taxon>
        <taxon>Pseudomonadota</taxon>
        <taxon>Alphaproteobacteria</taxon>
        <taxon>Hyphomicrobiales</taxon>
        <taxon>Nitrobacteraceae</taxon>
        <taxon>Bradyrhizobium</taxon>
    </lineage>
</organism>
<evidence type="ECO:0000313" key="1">
    <source>
        <dbReference type="EMBL" id="NVI46447.1"/>
    </source>
</evidence>
<accession>A0A973W2K2</accession>
<protein>
    <submittedName>
        <fullName evidence="1">Uncharacterized protein</fullName>
    </submittedName>
</protein>
<dbReference type="AlphaFoldDB" id="A0A973W2K2"/>
<dbReference type="EMBL" id="JAAOLE020000001">
    <property type="protein sequence ID" value="NVI46447.1"/>
    <property type="molecule type" value="Genomic_DNA"/>
</dbReference>
<gene>
    <name evidence="1" type="ORF">HAP48_026510</name>
</gene>
<name>A0A973W2K2_9BRAD</name>
<dbReference type="RefSeq" id="WP_166205769.1">
    <property type="nucleotide sequence ID" value="NZ_CP088285.1"/>
</dbReference>
<sequence length="145" mass="16195">MKIFIVQSEHFHVPGNPISLHATMEGAAREAADLVNDMLEWIDQPEDAKPETWEADLLRARTLRAEQMDCDLDELGEDDGDVWITEKEVEVPIIGKMLAMLDRIHGTMEEDLKNADQGEKDLFNEIGCLIAEAKGEYDPNAATGS</sequence>